<evidence type="ECO:0000313" key="3">
    <source>
        <dbReference type="Proteomes" id="UP000192257"/>
    </source>
</evidence>
<feature type="transmembrane region" description="Helical" evidence="1">
    <location>
        <begin position="547"/>
        <end position="567"/>
    </location>
</feature>
<keyword evidence="3" id="KW-1185">Reference proteome</keyword>
<accession>A0A1X0NIN6</accession>
<feature type="transmembrane region" description="Helical" evidence="1">
    <location>
        <begin position="306"/>
        <end position="328"/>
    </location>
</feature>
<feature type="transmembrane region" description="Helical" evidence="1">
    <location>
        <begin position="230"/>
        <end position="255"/>
    </location>
</feature>
<evidence type="ECO:0000313" key="2">
    <source>
        <dbReference type="EMBL" id="ORC84333.1"/>
    </source>
</evidence>
<name>A0A1X0NIN6_9TRYP</name>
<proteinExistence type="predicted"/>
<reference evidence="2 3" key="1">
    <citation type="submission" date="2017-03" db="EMBL/GenBank/DDBJ databases">
        <title>An alternative strategy for trypanosome survival in the mammalian bloodstream revealed through genome and transcriptome analysis of the ubiquitous bovine parasite Trypanosoma (Megatrypanum) theileri.</title>
        <authorList>
            <person name="Kelly S."/>
            <person name="Ivens A."/>
            <person name="Mott A."/>
            <person name="O'Neill E."/>
            <person name="Emms D."/>
            <person name="Macleod O."/>
            <person name="Voorheis P."/>
            <person name="Matthews J."/>
            <person name="Matthews K."/>
            <person name="Carrington M."/>
        </authorList>
    </citation>
    <scope>NUCLEOTIDE SEQUENCE [LARGE SCALE GENOMIC DNA]</scope>
    <source>
        <strain evidence="2">Edinburgh</strain>
    </source>
</reference>
<dbReference type="AlphaFoldDB" id="A0A1X0NIN6"/>
<dbReference type="RefSeq" id="XP_028878399.1">
    <property type="nucleotide sequence ID" value="XM_029030331.1"/>
</dbReference>
<feature type="transmembrane region" description="Helical" evidence="1">
    <location>
        <begin position="621"/>
        <end position="639"/>
    </location>
</feature>
<dbReference type="SUPFAM" id="SSF81383">
    <property type="entry name" value="F-box domain"/>
    <property type="match status" value="1"/>
</dbReference>
<dbReference type="VEuPathDB" id="TriTrypDB:TM35_000461520"/>
<evidence type="ECO:0008006" key="4">
    <source>
        <dbReference type="Google" id="ProtNLM"/>
    </source>
</evidence>
<feature type="transmembrane region" description="Helical" evidence="1">
    <location>
        <begin position="579"/>
        <end position="601"/>
    </location>
</feature>
<dbReference type="Proteomes" id="UP000192257">
    <property type="component" value="Unassembled WGS sequence"/>
</dbReference>
<dbReference type="GeneID" id="39990111"/>
<keyword evidence="1" id="KW-0812">Transmembrane</keyword>
<dbReference type="EMBL" id="NBCO01000046">
    <property type="protein sequence ID" value="ORC84333.1"/>
    <property type="molecule type" value="Genomic_DNA"/>
</dbReference>
<keyword evidence="1" id="KW-1133">Transmembrane helix</keyword>
<organism evidence="2 3">
    <name type="scientific">Trypanosoma theileri</name>
    <dbReference type="NCBI Taxonomy" id="67003"/>
    <lineage>
        <taxon>Eukaryota</taxon>
        <taxon>Discoba</taxon>
        <taxon>Euglenozoa</taxon>
        <taxon>Kinetoplastea</taxon>
        <taxon>Metakinetoplastina</taxon>
        <taxon>Trypanosomatida</taxon>
        <taxon>Trypanosomatidae</taxon>
        <taxon>Trypanosoma</taxon>
    </lineage>
</organism>
<sequence length="640" mass="72202">MDYWTRSADRNSLDSIGVAYDDTLTSFPTDANAVERTRRVHMITPHVSSGSPQQGAHNDRDWLSLTDDLTTTDTTGFTSSSRQITGLSVHHRNDNTTGFTFSGTPADVVCFRSCISYHTHRSGRSVVVPEQTGPFSAEVLCIILLYIAVDMREILQVSHTCRFWRFYTNYAPHWTYFRRLDWGRRIKDLPNYIRKVVVKPKIVTQAEYFRERRKVQAAQRREEFMGTARHVRWCIAIAVLSAVASASNFVISYFLGFLSTVLTTDELVGGVTFTLMLVMVILEVTVVIVPLGGAASPSEKQNMMRLLSWGLFLLLTGCIFGTMSALAMSRVRSNGHILDGTEIDLTMDAECSVIDLRTEPSFAYLPAMLNDLRWRPLTMDPTEKVFIPYCISKPGESNKTMCYVFLFFDSMYVSAIFNDTSALETKDIGTRTALGFDPVGNSAGAWCAFLGRPQVVAVTELIYKRIKSERDLLYPDSIYTNAAHRPQKTDRFSYQCSVDYARVATEEPQDSTDIWYKAGRPWRQHYVPLMTNNIAARESFKENHDHFLNYASFCYIAPSILWGVMLISQCIMREHALMVLGMMTTFTLVLMNPILLLISGLLCAKLSDYFFMCDEGTGGSMVGGGIFITAFLLAIYVCFN</sequence>
<keyword evidence="1" id="KW-0472">Membrane</keyword>
<dbReference type="InterPro" id="IPR036047">
    <property type="entry name" value="F-box-like_dom_sf"/>
</dbReference>
<feature type="transmembrane region" description="Helical" evidence="1">
    <location>
        <begin position="267"/>
        <end position="294"/>
    </location>
</feature>
<evidence type="ECO:0000256" key="1">
    <source>
        <dbReference type="SAM" id="Phobius"/>
    </source>
</evidence>
<protein>
    <recommendedName>
        <fullName evidence="4">F-box domain-containing protein</fullName>
    </recommendedName>
</protein>
<comment type="caution">
    <text evidence="2">The sequence shown here is derived from an EMBL/GenBank/DDBJ whole genome shotgun (WGS) entry which is preliminary data.</text>
</comment>
<dbReference type="OrthoDB" id="270258at2759"/>
<gene>
    <name evidence="2" type="ORF">TM35_000461520</name>
</gene>